<keyword evidence="2" id="KW-1185">Reference proteome</keyword>
<protein>
    <submittedName>
        <fullName evidence="1">Uncharacterized protein</fullName>
    </submittedName>
</protein>
<dbReference type="RefSeq" id="WP_150963406.1">
    <property type="nucleotide sequence ID" value="NZ_VZZJ01000007.1"/>
</dbReference>
<proteinExistence type="predicted"/>
<dbReference type="Proteomes" id="UP000441523">
    <property type="component" value="Unassembled WGS sequence"/>
</dbReference>
<gene>
    <name evidence="1" type="ORF">F6X51_10715</name>
</gene>
<dbReference type="EMBL" id="VZZJ01000007">
    <property type="protein sequence ID" value="KAB1073656.1"/>
    <property type="molecule type" value="Genomic_DNA"/>
</dbReference>
<name>A0A6N6MS30_9HYPH</name>
<sequence>MLVGAVGGFLTGLAACENAVERQRVTLCRRAVPALSPTETDLAVLRAATGPAPDTVRVDYRTGTRPRWVLCRFNAGAELVGITTDQGHLNGAALYLLKRYYLDTPDAEASDPARADRAH</sequence>
<reference evidence="1 2" key="1">
    <citation type="submission" date="2019-09" db="EMBL/GenBank/DDBJ databases">
        <title>YIM 132548 draft genome.</title>
        <authorList>
            <person name="Jiang L."/>
        </authorList>
    </citation>
    <scope>NUCLEOTIDE SEQUENCE [LARGE SCALE GENOMIC DNA]</scope>
    <source>
        <strain evidence="1 2">YIM 132548</strain>
    </source>
</reference>
<accession>A0A6N6MS30</accession>
<comment type="caution">
    <text evidence="1">The sequence shown here is derived from an EMBL/GenBank/DDBJ whole genome shotgun (WGS) entry which is preliminary data.</text>
</comment>
<dbReference type="AlphaFoldDB" id="A0A6N6MS30"/>
<organism evidence="1 2">
    <name type="scientific">Methylobacterium planeticum</name>
    <dbReference type="NCBI Taxonomy" id="2615211"/>
    <lineage>
        <taxon>Bacteria</taxon>
        <taxon>Pseudomonadati</taxon>
        <taxon>Pseudomonadota</taxon>
        <taxon>Alphaproteobacteria</taxon>
        <taxon>Hyphomicrobiales</taxon>
        <taxon>Methylobacteriaceae</taxon>
        <taxon>Methylobacterium</taxon>
    </lineage>
</organism>
<evidence type="ECO:0000313" key="1">
    <source>
        <dbReference type="EMBL" id="KAB1073656.1"/>
    </source>
</evidence>
<evidence type="ECO:0000313" key="2">
    <source>
        <dbReference type="Proteomes" id="UP000441523"/>
    </source>
</evidence>